<dbReference type="NCBIfam" id="TIGR00125">
    <property type="entry name" value="cyt_tran_rel"/>
    <property type="match status" value="1"/>
</dbReference>
<evidence type="ECO:0000256" key="1">
    <source>
        <dbReference type="ARBA" id="ARBA00005189"/>
    </source>
</evidence>
<dbReference type="GO" id="GO:0006646">
    <property type="term" value="P:phosphatidylethanolamine biosynthetic process"/>
    <property type="evidence" value="ECO:0007669"/>
    <property type="project" value="UniProtKB-UniPathway"/>
</dbReference>
<dbReference type="InterPro" id="IPR004821">
    <property type="entry name" value="Cyt_trans-like"/>
</dbReference>
<dbReference type="PROSITE" id="PS51704">
    <property type="entry name" value="GP_PDE"/>
    <property type="match status" value="1"/>
</dbReference>
<evidence type="ECO:0000256" key="2">
    <source>
        <dbReference type="ARBA" id="ARBA00024191"/>
    </source>
</evidence>
<reference evidence="6" key="1">
    <citation type="journal article" date="2020" name="Nature">
        <title>Giant virus diversity and host interactions through global metagenomics.</title>
        <authorList>
            <person name="Schulz F."/>
            <person name="Roux S."/>
            <person name="Paez-Espino D."/>
            <person name="Jungbluth S."/>
            <person name="Walsh D.A."/>
            <person name="Denef V.J."/>
            <person name="McMahon K.D."/>
            <person name="Konstantinidis K.T."/>
            <person name="Eloe-Fadrosh E.A."/>
            <person name="Kyrpides N.C."/>
            <person name="Woyke T."/>
        </authorList>
    </citation>
    <scope>NUCLEOTIDE SEQUENCE</scope>
    <source>
        <strain evidence="6">GVMAG-M-3300024302-11</strain>
    </source>
</reference>
<dbReference type="Pfam" id="PF03009">
    <property type="entry name" value="GDPD"/>
    <property type="match status" value="1"/>
</dbReference>
<dbReference type="Gene3D" id="3.20.20.190">
    <property type="entry name" value="Phosphatidylinositol (PI) phosphodiesterase"/>
    <property type="match status" value="1"/>
</dbReference>
<evidence type="ECO:0000259" key="5">
    <source>
        <dbReference type="PROSITE" id="PS51704"/>
    </source>
</evidence>
<dbReference type="Pfam" id="PF01467">
    <property type="entry name" value="CTP_transf_like"/>
    <property type="match status" value="1"/>
</dbReference>
<dbReference type="Gene3D" id="3.40.50.620">
    <property type="entry name" value="HUPs"/>
    <property type="match status" value="1"/>
</dbReference>
<dbReference type="EMBL" id="MN740254">
    <property type="protein sequence ID" value="QHT96136.1"/>
    <property type="molecule type" value="Genomic_DNA"/>
</dbReference>
<feature type="domain" description="GP-PDE" evidence="5">
    <location>
        <begin position="1"/>
        <end position="262"/>
    </location>
</feature>
<accession>A0A6C0IUS3</accession>
<evidence type="ECO:0000313" key="6">
    <source>
        <dbReference type="EMBL" id="QHT96136.1"/>
    </source>
</evidence>
<name>A0A6C0IUS3_9ZZZZ</name>
<dbReference type="InterPro" id="IPR017946">
    <property type="entry name" value="PLC-like_Pdiesterase_TIM-brl"/>
</dbReference>
<organism evidence="6">
    <name type="scientific">viral metagenome</name>
    <dbReference type="NCBI Taxonomy" id="1070528"/>
    <lineage>
        <taxon>unclassified sequences</taxon>
        <taxon>metagenomes</taxon>
        <taxon>organismal metagenomes</taxon>
    </lineage>
</organism>
<dbReference type="SUPFAM" id="SSF52374">
    <property type="entry name" value="Nucleotidylyl transferase"/>
    <property type="match status" value="1"/>
</dbReference>
<dbReference type="InterPro" id="IPR014729">
    <property type="entry name" value="Rossmann-like_a/b/a_fold"/>
</dbReference>
<dbReference type="UniPathway" id="UPA00558">
    <property type="reaction ID" value="UER00742"/>
</dbReference>
<dbReference type="GO" id="GO:0004306">
    <property type="term" value="F:ethanolamine-phosphate cytidylyltransferase activity"/>
    <property type="evidence" value="ECO:0007669"/>
    <property type="project" value="UniProtKB-EC"/>
</dbReference>
<protein>
    <recommendedName>
        <fullName evidence="3">ethanolamine-phosphate cytidylyltransferase</fullName>
        <ecNumber evidence="3">2.7.7.14</ecNumber>
    </recommendedName>
    <alternativeName>
        <fullName evidence="4">CTP:phosphoethanolamine cytidylyltransferase</fullName>
    </alternativeName>
</protein>
<dbReference type="GO" id="GO:0008081">
    <property type="term" value="F:phosphoric diester hydrolase activity"/>
    <property type="evidence" value="ECO:0007669"/>
    <property type="project" value="InterPro"/>
</dbReference>
<dbReference type="PANTHER" id="PTHR45780:SF1">
    <property type="entry name" value="ETHANOLAMINE-PHOSPHATE CYTIDYLYLTRANSFERASE"/>
    <property type="match status" value="1"/>
</dbReference>
<dbReference type="PANTHER" id="PTHR45780">
    <property type="entry name" value="ETHANOLAMINE-PHOSPHATE CYTIDYLYLTRANSFERASE"/>
    <property type="match status" value="1"/>
</dbReference>
<comment type="pathway">
    <text evidence="2">Phospholipid metabolism; phosphatidylethanolamine biosynthesis; phosphatidylethanolamine from ethanolamine: step 2/3.</text>
</comment>
<dbReference type="InterPro" id="IPR030395">
    <property type="entry name" value="GP_PDE_dom"/>
</dbReference>
<sequence>MLMCHRGISDYYPENTLGSIIETINCQKYLGVEIDIMITKDEQWIIYHDITLLRLNSINKKVEEVNYCDINKIRWKGNNFIVNRLSDLKELVDCNFTVNIEIKPDFNTISIAAKENLRNIISCFKFKKFISSFDHNWYEWCIKYTSVQFACLSQEKLPSKGNFWILDYRLFANIDLQDILEKNIELGCYGKQINDITYNPDLVNLITYHIVDHKKQKIIYVDGTFDLLHPGHIDFFKKAKSHGNYLIVGVLHDSCVESYKRIPILTLEERTIMLENIKIVDKVISPAPFYESKFGNLSRDFIHNHNIDHVVYAGEMGSWSSHYQAAIDMDIMITFPYGKNNVSTSGILKRINV</sequence>
<dbReference type="GO" id="GO:0005737">
    <property type="term" value="C:cytoplasm"/>
    <property type="evidence" value="ECO:0007669"/>
    <property type="project" value="TreeGrafter"/>
</dbReference>
<proteinExistence type="predicted"/>
<evidence type="ECO:0000256" key="3">
    <source>
        <dbReference type="ARBA" id="ARBA00024221"/>
    </source>
</evidence>
<comment type="pathway">
    <text evidence="1">Lipid metabolism.</text>
</comment>
<dbReference type="InterPro" id="IPR044608">
    <property type="entry name" value="Ect1/PCYT2"/>
</dbReference>
<evidence type="ECO:0000256" key="4">
    <source>
        <dbReference type="ARBA" id="ARBA00031473"/>
    </source>
</evidence>
<dbReference type="SUPFAM" id="SSF51695">
    <property type="entry name" value="PLC-like phosphodiesterases"/>
    <property type="match status" value="1"/>
</dbReference>
<dbReference type="AlphaFoldDB" id="A0A6C0IUS3"/>
<dbReference type="EC" id="2.7.7.14" evidence="3"/>